<reference evidence="6 7" key="1">
    <citation type="submission" date="2017-08" db="EMBL/GenBank/DDBJ databases">
        <title>WGS of Clinical strains of the CDC Group NO-1 linked to zoonotic infections in humans.</title>
        <authorList>
            <person name="Bernier A.-M."/>
            <person name="Bernard K."/>
        </authorList>
    </citation>
    <scope>NUCLEOTIDE SEQUENCE [LARGE SCALE GENOMIC DNA]</scope>
    <source>
        <strain evidence="6 7">NML79-0751</strain>
    </source>
</reference>
<dbReference type="PROSITE" id="PS50043">
    <property type="entry name" value="HTH_LUXR_2"/>
    <property type="match status" value="1"/>
</dbReference>
<dbReference type="PROSITE" id="PS50110">
    <property type="entry name" value="RESPONSE_REGULATORY"/>
    <property type="match status" value="1"/>
</dbReference>
<dbReference type="InterPro" id="IPR016032">
    <property type="entry name" value="Sig_transdc_resp-reg_C-effctor"/>
</dbReference>
<dbReference type="PANTHER" id="PTHR45566:SF1">
    <property type="entry name" value="HTH-TYPE TRANSCRIPTIONAL REGULATOR YHJB-RELATED"/>
    <property type="match status" value="1"/>
</dbReference>
<dbReference type="SMART" id="SM00448">
    <property type="entry name" value="REC"/>
    <property type="match status" value="1"/>
</dbReference>
<dbReference type="PRINTS" id="PR00038">
    <property type="entry name" value="HTHLUXR"/>
</dbReference>
<dbReference type="AlphaFoldDB" id="A0A2A2AMI4"/>
<dbReference type="PANTHER" id="PTHR45566">
    <property type="entry name" value="HTH-TYPE TRANSCRIPTIONAL REGULATOR YHJB-RELATED"/>
    <property type="match status" value="1"/>
</dbReference>
<keyword evidence="1 3" id="KW-0597">Phosphoprotein</keyword>
<dbReference type="SMART" id="SM00421">
    <property type="entry name" value="HTH_LUXR"/>
    <property type="match status" value="1"/>
</dbReference>
<dbReference type="CDD" id="cd06170">
    <property type="entry name" value="LuxR_C_like"/>
    <property type="match status" value="1"/>
</dbReference>
<dbReference type="Proteomes" id="UP000218644">
    <property type="component" value="Unassembled WGS sequence"/>
</dbReference>
<evidence type="ECO:0000259" key="5">
    <source>
        <dbReference type="PROSITE" id="PS50110"/>
    </source>
</evidence>
<dbReference type="CDD" id="cd17535">
    <property type="entry name" value="REC_NarL-like"/>
    <property type="match status" value="1"/>
</dbReference>
<dbReference type="InterPro" id="IPR000792">
    <property type="entry name" value="Tscrpt_reg_LuxR_C"/>
</dbReference>
<evidence type="ECO:0000313" key="6">
    <source>
        <dbReference type="EMBL" id="PAT38922.1"/>
    </source>
</evidence>
<dbReference type="Gene3D" id="1.10.10.10">
    <property type="entry name" value="Winged helix-like DNA-binding domain superfamily/Winged helix DNA-binding domain"/>
    <property type="match status" value="1"/>
</dbReference>
<feature type="domain" description="HTH luxR-type" evidence="4">
    <location>
        <begin position="142"/>
        <end position="207"/>
    </location>
</feature>
<evidence type="ECO:0000313" key="7">
    <source>
        <dbReference type="Proteomes" id="UP000218644"/>
    </source>
</evidence>
<gene>
    <name evidence="6" type="ORF">CK623_12520</name>
</gene>
<evidence type="ECO:0000256" key="2">
    <source>
        <dbReference type="ARBA" id="ARBA00023125"/>
    </source>
</evidence>
<dbReference type="Gene3D" id="3.40.50.2300">
    <property type="match status" value="1"/>
</dbReference>
<dbReference type="Pfam" id="PF00196">
    <property type="entry name" value="GerE"/>
    <property type="match status" value="1"/>
</dbReference>
<dbReference type="InterPro" id="IPR011006">
    <property type="entry name" value="CheY-like_superfamily"/>
</dbReference>
<dbReference type="SUPFAM" id="SSF52172">
    <property type="entry name" value="CheY-like"/>
    <property type="match status" value="1"/>
</dbReference>
<accession>A0A2A2AMI4</accession>
<name>A0A2A2AMI4_9BURK</name>
<dbReference type="InterPro" id="IPR036388">
    <property type="entry name" value="WH-like_DNA-bd_sf"/>
</dbReference>
<proteinExistence type="predicted"/>
<evidence type="ECO:0000259" key="4">
    <source>
        <dbReference type="PROSITE" id="PS50043"/>
    </source>
</evidence>
<dbReference type="SUPFAM" id="SSF46894">
    <property type="entry name" value="C-terminal effector domain of the bipartite response regulators"/>
    <property type="match status" value="1"/>
</dbReference>
<dbReference type="InterPro" id="IPR051015">
    <property type="entry name" value="EvgA-like"/>
</dbReference>
<organism evidence="6 7">
    <name type="scientific">Vandammella animalimorsus</name>
    <dbReference type="NCBI Taxonomy" id="2029117"/>
    <lineage>
        <taxon>Bacteria</taxon>
        <taxon>Pseudomonadati</taxon>
        <taxon>Pseudomonadota</taxon>
        <taxon>Betaproteobacteria</taxon>
        <taxon>Burkholderiales</taxon>
        <taxon>Comamonadaceae</taxon>
        <taxon>Vandammella</taxon>
    </lineage>
</organism>
<sequence length="212" mass="22901">MPTLLIADDHPLFRDALRTTVLRIWPQARIHEAESAEQLHALAQAHGDADLLLLDLRMPGQQGFEALRQLRLRHPQLPVVVVSADEDAQTMRCAMEQGALGYLPKSTDAATLAQALQGILDGEPWFPPDALQAAAPGAAQPGPSALADLTPQQTKVLQMAAAGRLNKQIAHELGTSEATVKAHMSAILRKLGASNRTEAVTLAQRWGLSERR</sequence>
<dbReference type="InterPro" id="IPR001789">
    <property type="entry name" value="Sig_transdc_resp-reg_receiver"/>
</dbReference>
<protein>
    <submittedName>
        <fullName evidence="6">DNA-binding response regulator</fullName>
    </submittedName>
</protein>
<evidence type="ECO:0000256" key="1">
    <source>
        <dbReference type="ARBA" id="ARBA00022553"/>
    </source>
</evidence>
<feature type="domain" description="Response regulatory" evidence="5">
    <location>
        <begin position="3"/>
        <end position="120"/>
    </location>
</feature>
<evidence type="ECO:0000256" key="3">
    <source>
        <dbReference type="PROSITE-ProRule" id="PRU00169"/>
    </source>
</evidence>
<dbReference type="InterPro" id="IPR058245">
    <property type="entry name" value="NreC/VraR/RcsB-like_REC"/>
</dbReference>
<dbReference type="EMBL" id="NSJD01000028">
    <property type="protein sequence ID" value="PAT38922.1"/>
    <property type="molecule type" value="Genomic_DNA"/>
</dbReference>
<comment type="caution">
    <text evidence="6">The sequence shown here is derived from an EMBL/GenBank/DDBJ whole genome shotgun (WGS) entry which is preliminary data.</text>
</comment>
<dbReference type="RefSeq" id="WP_095557733.1">
    <property type="nucleotide sequence ID" value="NZ_NSJD01000028.1"/>
</dbReference>
<dbReference type="GO" id="GO:0000160">
    <property type="term" value="P:phosphorelay signal transduction system"/>
    <property type="evidence" value="ECO:0007669"/>
    <property type="project" value="InterPro"/>
</dbReference>
<dbReference type="Pfam" id="PF00072">
    <property type="entry name" value="Response_reg"/>
    <property type="match status" value="1"/>
</dbReference>
<keyword evidence="2 6" id="KW-0238">DNA-binding</keyword>
<dbReference type="GO" id="GO:0003677">
    <property type="term" value="F:DNA binding"/>
    <property type="evidence" value="ECO:0007669"/>
    <property type="project" value="UniProtKB-KW"/>
</dbReference>
<feature type="modified residue" description="4-aspartylphosphate" evidence="3">
    <location>
        <position position="55"/>
    </location>
</feature>
<dbReference type="GO" id="GO:0006355">
    <property type="term" value="P:regulation of DNA-templated transcription"/>
    <property type="evidence" value="ECO:0007669"/>
    <property type="project" value="InterPro"/>
</dbReference>